<organism evidence="2 3">
    <name type="scientific">Bacteroides ovatus</name>
    <dbReference type="NCBI Taxonomy" id="28116"/>
    <lineage>
        <taxon>Bacteria</taxon>
        <taxon>Pseudomonadati</taxon>
        <taxon>Bacteroidota</taxon>
        <taxon>Bacteroidia</taxon>
        <taxon>Bacteroidales</taxon>
        <taxon>Bacteroidaceae</taxon>
        <taxon>Bacteroides</taxon>
    </lineage>
</organism>
<protein>
    <recommendedName>
        <fullName evidence="1">Nucleotide modification associated domain-containing protein</fullName>
    </recommendedName>
</protein>
<evidence type="ECO:0000313" key="2">
    <source>
        <dbReference type="EMBL" id="RHH40379.1"/>
    </source>
</evidence>
<sequence>MGQIYSYVLRYDDGVAPNPYGGVCTLAICKPVIRKKAQVGDWVIGTGSFELGLGDTLVYAMKITEVLSFKEYDILCRSKLHIKIPQINSDDIIERRGDCIYDYSKGDSPIQRAGAHNMCDSERDLSGINVLLSTHFYYFGDSAIFLPTKFLNFRKKGRGHRIIKVQNLVDEFEEWINSYELNRLFGEPQKKVHSCGSCSHNTEIKLE</sequence>
<evidence type="ECO:0000313" key="3">
    <source>
        <dbReference type="Proteomes" id="UP000283329"/>
    </source>
</evidence>
<name>A0A414WSC6_BACOV</name>
<gene>
    <name evidence="2" type="ORF">DW206_22735</name>
</gene>
<dbReference type="InterPro" id="IPR041180">
    <property type="entry name" value="Nmad2"/>
</dbReference>
<dbReference type="Proteomes" id="UP000283329">
    <property type="component" value="Unassembled WGS sequence"/>
</dbReference>
<proteinExistence type="predicted"/>
<feature type="domain" description="Nucleotide modification associated" evidence="1">
    <location>
        <begin position="1"/>
        <end position="190"/>
    </location>
</feature>
<accession>A0A414WSC6</accession>
<reference evidence="2 3" key="1">
    <citation type="submission" date="2018-08" db="EMBL/GenBank/DDBJ databases">
        <title>A genome reference for cultivated species of the human gut microbiota.</title>
        <authorList>
            <person name="Zou Y."/>
            <person name="Xue W."/>
            <person name="Luo G."/>
        </authorList>
    </citation>
    <scope>NUCLEOTIDE SEQUENCE [LARGE SCALE GENOMIC DNA]</scope>
    <source>
        <strain evidence="2 3">AM17-48</strain>
    </source>
</reference>
<dbReference type="RefSeq" id="WP_118299763.1">
    <property type="nucleotide sequence ID" value="NZ_QRJR01000034.1"/>
</dbReference>
<evidence type="ECO:0000259" key="1">
    <source>
        <dbReference type="Pfam" id="PF18753"/>
    </source>
</evidence>
<dbReference type="EMBL" id="QRJR01000034">
    <property type="protein sequence ID" value="RHH40379.1"/>
    <property type="molecule type" value="Genomic_DNA"/>
</dbReference>
<dbReference type="Pfam" id="PF18753">
    <property type="entry name" value="Nmad2"/>
    <property type="match status" value="1"/>
</dbReference>
<dbReference type="AlphaFoldDB" id="A0A414WSC6"/>
<comment type="caution">
    <text evidence="2">The sequence shown here is derived from an EMBL/GenBank/DDBJ whole genome shotgun (WGS) entry which is preliminary data.</text>
</comment>